<evidence type="ECO:0000313" key="7">
    <source>
        <dbReference type="Proteomes" id="UP000663829"/>
    </source>
</evidence>
<dbReference type="EMBL" id="CAJNOK010016192">
    <property type="protein sequence ID" value="CAF1240382.1"/>
    <property type="molecule type" value="Genomic_DNA"/>
</dbReference>
<dbReference type="OrthoDB" id="545063at2759"/>
<dbReference type="Proteomes" id="UP000677228">
    <property type="component" value="Unassembled WGS sequence"/>
</dbReference>
<dbReference type="GO" id="GO:1990904">
    <property type="term" value="C:ribonucleoprotein complex"/>
    <property type="evidence" value="ECO:0007669"/>
    <property type="project" value="TreeGrafter"/>
</dbReference>
<sequence>MDFLRFQSDKPTNSVNEKAKHIWKMLDELADSDPNAYKNFIEKTLNDGKEWMAPPTPLMTIRSTLLSYPNIRVFYLNVFTWSRLPSSKTESTKIYSLEPIKTTHNNENCIIVNVAIHPDILECENKNELEQKRPQIIKATFDLIASQYDLLLDSNQYEILTECNCIGNKEQYQNEFVKPLKNKNNNSVNMNSNSDAHEQLLENGLSPSLINQLSSFSIKASSPPPPPPPSECKIASQNPKVLIEEMTDTKSDNWLKPVFTEEILNNRLLIRINLPGCDQVSDCDVTVKDHFVTILCEKIRMKLSLNLKKRNVTDSNRLTAKFIRKTQQLVLSVPVEISQDTTNEK</sequence>
<evidence type="ECO:0000313" key="4">
    <source>
        <dbReference type="EMBL" id="CAF1240382.1"/>
    </source>
</evidence>
<evidence type="ECO:0000313" key="3">
    <source>
        <dbReference type="EMBL" id="CAF1113924.1"/>
    </source>
</evidence>
<comment type="caution">
    <text evidence="3">The sequence shown here is derived from an EMBL/GenBank/DDBJ whole genome shotgun (WGS) entry which is preliminary data.</text>
</comment>
<dbReference type="GO" id="GO:0000492">
    <property type="term" value="P:box C/D snoRNP assembly"/>
    <property type="evidence" value="ECO:0007669"/>
    <property type="project" value="TreeGrafter"/>
</dbReference>
<dbReference type="InterPro" id="IPR041442">
    <property type="entry name" value="PIH1D1/2/3_CS-like"/>
</dbReference>
<evidence type="ECO:0000259" key="2">
    <source>
        <dbReference type="Pfam" id="PF18201"/>
    </source>
</evidence>
<dbReference type="Proteomes" id="UP000682733">
    <property type="component" value="Unassembled WGS sequence"/>
</dbReference>
<dbReference type="PANTHER" id="PTHR22997:SF6">
    <property type="entry name" value="PIH1 DOMAIN-CONTAINING PROTEIN 2"/>
    <property type="match status" value="1"/>
</dbReference>
<organism evidence="3 7">
    <name type="scientific">Didymodactylos carnosus</name>
    <dbReference type="NCBI Taxonomy" id="1234261"/>
    <lineage>
        <taxon>Eukaryota</taxon>
        <taxon>Metazoa</taxon>
        <taxon>Spiralia</taxon>
        <taxon>Gnathifera</taxon>
        <taxon>Rotifera</taxon>
        <taxon>Eurotatoria</taxon>
        <taxon>Bdelloidea</taxon>
        <taxon>Philodinida</taxon>
        <taxon>Philodinidae</taxon>
        <taxon>Didymodactylos</taxon>
    </lineage>
</organism>
<keyword evidence="7" id="KW-1185">Reference proteome</keyword>
<gene>
    <name evidence="3" type="ORF">GPM918_LOCUS19364</name>
    <name evidence="4" type="ORF">OVA965_LOCUS25795</name>
    <name evidence="5" type="ORF">SRO942_LOCUS19361</name>
    <name evidence="6" type="ORF">TMI583_LOCUS26526</name>
</gene>
<dbReference type="AlphaFoldDB" id="A0A814Q3G1"/>
<dbReference type="GO" id="GO:0097255">
    <property type="term" value="C:R2TP complex"/>
    <property type="evidence" value="ECO:0007669"/>
    <property type="project" value="TreeGrafter"/>
</dbReference>
<dbReference type="EMBL" id="CAJOBC010005851">
    <property type="protein sequence ID" value="CAF3878026.1"/>
    <property type="molecule type" value="Genomic_DNA"/>
</dbReference>
<dbReference type="GO" id="GO:0006364">
    <property type="term" value="P:rRNA processing"/>
    <property type="evidence" value="ECO:0007669"/>
    <property type="project" value="TreeGrafter"/>
</dbReference>
<dbReference type="EMBL" id="CAJOBA010037740">
    <property type="protein sequence ID" value="CAF4047851.1"/>
    <property type="molecule type" value="Genomic_DNA"/>
</dbReference>
<dbReference type="GO" id="GO:0005737">
    <property type="term" value="C:cytoplasm"/>
    <property type="evidence" value="ECO:0007669"/>
    <property type="project" value="TreeGrafter"/>
</dbReference>
<dbReference type="Proteomes" id="UP000663829">
    <property type="component" value="Unassembled WGS sequence"/>
</dbReference>
<evidence type="ECO:0000256" key="1">
    <source>
        <dbReference type="ARBA" id="ARBA00008511"/>
    </source>
</evidence>
<protein>
    <recommendedName>
        <fullName evidence="2">PIH1D1/2/3 CS-like domain-containing protein</fullName>
    </recommendedName>
</protein>
<name>A0A814Q3G1_9BILA</name>
<dbReference type="PANTHER" id="PTHR22997">
    <property type="entry name" value="PIH1 DOMAIN-CONTAINING PROTEIN 1"/>
    <property type="match status" value="1"/>
</dbReference>
<reference evidence="3" key="1">
    <citation type="submission" date="2021-02" db="EMBL/GenBank/DDBJ databases">
        <authorList>
            <person name="Nowell W R."/>
        </authorList>
    </citation>
    <scope>NUCLEOTIDE SEQUENCE</scope>
</reference>
<evidence type="ECO:0000313" key="6">
    <source>
        <dbReference type="EMBL" id="CAF4047851.1"/>
    </source>
</evidence>
<evidence type="ECO:0000313" key="5">
    <source>
        <dbReference type="EMBL" id="CAF3878026.1"/>
    </source>
</evidence>
<dbReference type="Proteomes" id="UP000681722">
    <property type="component" value="Unassembled WGS sequence"/>
</dbReference>
<dbReference type="InterPro" id="IPR050734">
    <property type="entry name" value="PIH1/Kintoun_subfamily"/>
</dbReference>
<feature type="domain" description="PIH1D1/2/3 CS-like" evidence="2">
    <location>
        <begin position="266"/>
        <end position="335"/>
    </location>
</feature>
<dbReference type="Pfam" id="PF18201">
    <property type="entry name" value="PIH1_CS"/>
    <property type="match status" value="1"/>
</dbReference>
<accession>A0A814Q3G1</accession>
<dbReference type="EMBL" id="CAJNOQ010005851">
    <property type="protein sequence ID" value="CAF1113924.1"/>
    <property type="molecule type" value="Genomic_DNA"/>
</dbReference>
<proteinExistence type="inferred from homology"/>
<comment type="similarity">
    <text evidence="1">Belongs to the PIH1 family.</text>
</comment>